<keyword evidence="3" id="KW-1185">Reference proteome</keyword>
<protein>
    <submittedName>
        <fullName evidence="2">Uncharacterized protein</fullName>
    </submittedName>
</protein>
<dbReference type="Proteomes" id="UP000092666">
    <property type="component" value="Unassembled WGS sequence"/>
</dbReference>
<dbReference type="EMBL" id="KI669509">
    <property type="protein sequence ID" value="OCF32361.1"/>
    <property type="molecule type" value="Genomic_DNA"/>
</dbReference>
<dbReference type="AlphaFoldDB" id="A0A1B9GMZ1"/>
<evidence type="ECO:0000256" key="1">
    <source>
        <dbReference type="SAM" id="MobiDB-lite"/>
    </source>
</evidence>
<accession>A0A1B9GMZ1</accession>
<gene>
    <name evidence="2" type="ORF">I316_06030</name>
</gene>
<sequence length="229" mass="24088">MSARTQGAYTSEGDQPDRSGHEFSDFNTQDPTQPTKSSAKHKLVWFKQGQATAALSAAGGWSPSAEAGPSGTSSAGMAPAHLRPASAPAPEVSSAGTQPNTSGSDQDAITQVRLHSQMVYSAQRAGTGMTASASAQPTHQASSYTHSSAGVGGRGGGVDSNNGCSPYECTGCCARGKCFTIQRKDGIRHGDGDEYDDEDYEEDRDVICSPSMPLFWIPEPPRPPRRDYQ</sequence>
<evidence type="ECO:0000313" key="3">
    <source>
        <dbReference type="Proteomes" id="UP000092666"/>
    </source>
</evidence>
<organism evidence="2 3">
    <name type="scientific">Kwoniella heveanensis BCC8398</name>
    <dbReference type="NCBI Taxonomy" id="1296120"/>
    <lineage>
        <taxon>Eukaryota</taxon>
        <taxon>Fungi</taxon>
        <taxon>Dikarya</taxon>
        <taxon>Basidiomycota</taxon>
        <taxon>Agaricomycotina</taxon>
        <taxon>Tremellomycetes</taxon>
        <taxon>Tremellales</taxon>
        <taxon>Cryptococcaceae</taxon>
        <taxon>Kwoniella</taxon>
    </lineage>
</organism>
<evidence type="ECO:0000313" key="2">
    <source>
        <dbReference type="EMBL" id="OCF32361.1"/>
    </source>
</evidence>
<feature type="compositionally biased region" description="Low complexity" evidence="1">
    <location>
        <begin position="84"/>
        <end position="95"/>
    </location>
</feature>
<feature type="compositionally biased region" description="Polar residues" evidence="1">
    <location>
        <begin position="1"/>
        <end position="13"/>
    </location>
</feature>
<feature type="compositionally biased region" description="Polar residues" evidence="1">
    <location>
        <begin position="25"/>
        <end position="37"/>
    </location>
</feature>
<proteinExistence type="predicted"/>
<reference evidence="3" key="2">
    <citation type="submission" date="2013-12" db="EMBL/GenBank/DDBJ databases">
        <title>Evolution of pathogenesis and genome organization in the Tremellales.</title>
        <authorList>
            <person name="Cuomo C."/>
            <person name="Litvintseva A."/>
            <person name="Heitman J."/>
            <person name="Chen Y."/>
            <person name="Sun S."/>
            <person name="Springer D."/>
            <person name="Dromer F."/>
            <person name="Young S."/>
            <person name="Zeng Q."/>
            <person name="Chapman S."/>
            <person name="Gujja S."/>
            <person name="Saif S."/>
            <person name="Birren B."/>
        </authorList>
    </citation>
    <scope>NUCLEOTIDE SEQUENCE [LARGE SCALE GENOMIC DNA]</scope>
    <source>
        <strain evidence="3">BCC8398</strain>
    </source>
</reference>
<feature type="compositionally biased region" description="Polar residues" evidence="1">
    <location>
        <begin position="96"/>
        <end position="106"/>
    </location>
</feature>
<name>A0A1B9GMZ1_9TREE</name>
<feature type="compositionally biased region" description="Basic and acidic residues" evidence="1">
    <location>
        <begin position="15"/>
        <end position="24"/>
    </location>
</feature>
<reference evidence="2 3" key="1">
    <citation type="submission" date="2013-07" db="EMBL/GenBank/DDBJ databases">
        <title>The Genome Sequence of Cryptococcus heveanensis BCC8398.</title>
        <authorList>
            <consortium name="The Broad Institute Genome Sequencing Platform"/>
            <person name="Cuomo C."/>
            <person name="Litvintseva A."/>
            <person name="Chen Y."/>
            <person name="Heitman J."/>
            <person name="Sun S."/>
            <person name="Springer D."/>
            <person name="Dromer F."/>
            <person name="Young S.K."/>
            <person name="Zeng Q."/>
            <person name="Gargeya S."/>
            <person name="Fitzgerald M."/>
            <person name="Abouelleil A."/>
            <person name="Alvarado L."/>
            <person name="Berlin A.M."/>
            <person name="Chapman S.B."/>
            <person name="Dewar J."/>
            <person name="Goldberg J."/>
            <person name="Griggs A."/>
            <person name="Gujja S."/>
            <person name="Hansen M."/>
            <person name="Howarth C."/>
            <person name="Imamovic A."/>
            <person name="Larimer J."/>
            <person name="McCowan C."/>
            <person name="Murphy C."/>
            <person name="Pearson M."/>
            <person name="Priest M."/>
            <person name="Roberts A."/>
            <person name="Saif S."/>
            <person name="Shea T."/>
            <person name="Sykes S."/>
            <person name="Wortman J."/>
            <person name="Nusbaum C."/>
            <person name="Birren B."/>
        </authorList>
    </citation>
    <scope>NUCLEOTIDE SEQUENCE [LARGE SCALE GENOMIC DNA]</scope>
    <source>
        <strain evidence="2 3">BCC8398</strain>
    </source>
</reference>
<feature type="region of interest" description="Disordered" evidence="1">
    <location>
        <begin position="1"/>
        <end position="106"/>
    </location>
</feature>